<reference evidence="2 3" key="2">
    <citation type="journal article" date="2012" name="J. Biosci. Bioeng.">
        <title>Complete genome sequence and characterization of the N-acylhomoserine lactone-degrading gene of the potato leaf-associated Solibacillus silvestris.</title>
        <authorList>
            <person name="Morohoshi T."/>
            <person name="Tominaga Y."/>
            <person name="Someya N."/>
            <person name="Ikeda T."/>
        </authorList>
    </citation>
    <scope>NUCLEOTIDE SEQUENCE [LARGE SCALE GENOMIC DNA]</scope>
    <source>
        <strain evidence="2 3">StLB046</strain>
    </source>
</reference>
<dbReference type="KEGG" id="siv:SSIL_3651"/>
<keyword evidence="1" id="KW-0812">Transmembrane</keyword>
<proteinExistence type="predicted"/>
<protein>
    <submittedName>
        <fullName evidence="2">Malate synthase</fullName>
    </submittedName>
</protein>
<feature type="transmembrane region" description="Helical" evidence="1">
    <location>
        <begin position="20"/>
        <end position="41"/>
    </location>
</feature>
<accession>F2F444</accession>
<dbReference type="Pfam" id="PF05137">
    <property type="entry name" value="PilN"/>
    <property type="match status" value="1"/>
</dbReference>
<keyword evidence="1" id="KW-1133">Transmembrane helix</keyword>
<name>F2F444_SOLSS</name>
<dbReference type="AlphaFoldDB" id="F2F444"/>
<dbReference type="HOGENOM" id="CLU_1382654_0_0_9"/>
<gene>
    <name evidence="2" type="ordered locus">SSIL_3651</name>
</gene>
<dbReference type="EMBL" id="AP012157">
    <property type="protein sequence ID" value="BAK18074.1"/>
    <property type="molecule type" value="Genomic_DNA"/>
</dbReference>
<dbReference type="eggNOG" id="COG3166">
    <property type="taxonomic scope" value="Bacteria"/>
</dbReference>
<organism evidence="2 3">
    <name type="scientific">Solibacillus silvestris (strain StLB046)</name>
    <name type="common">Bacillus silvestris</name>
    <dbReference type="NCBI Taxonomy" id="1002809"/>
    <lineage>
        <taxon>Bacteria</taxon>
        <taxon>Bacillati</taxon>
        <taxon>Bacillota</taxon>
        <taxon>Bacilli</taxon>
        <taxon>Bacillales</taxon>
        <taxon>Caryophanaceae</taxon>
        <taxon>Solibacillus</taxon>
    </lineage>
</organism>
<dbReference type="PATRIC" id="fig|1002809.3.peg.3699"/>
<dbReference type="RefSeq" id="WP_014824929.1">
    <property type="nucleotide sequence ID" value="NC_018065.1"/>
</dbReference>
<keyword evidence="3" id="KW-1185">Reference proteome</keyword>
<dbReference type="Proteomes" id="UP000006691">
    <property type="component" value="Chromosome"/>
</dbReference>
<evidence type="ECO:0000313" key="2">
    <source>
        <dbReference type="EMBL" id="BAK18074.1"/>
    </source>
</evidence>
<dbReference type="STRING" id="1002809.SSIL_3651"/>
<keyword evidence="1" id="KW-0472">Membrane</keyword>
<evidence type="ECO:0000313" key="3">
    <source>
        <dbReference type="Proteomes" id="UP000006691"/>
    </source>
</evidence>
<evidence type="ECO:0000256" key="1">
    <source>
        <dbReference type="SAM" id="Phobius"/>
    </source>
</evidence>
<sequence>MIPDINLMPKIEKGEASLNFAFYLVGIVSLVTLGLLSWTFFSAKSEIASVTPERDSLILTRDELSAEVASFETINQGSLEESVAFVERVSYPVTPIIAETRNLLPSDTYLRDYVFSETGVQVTVDFETLNAISSYVSELEKSPYFNDIQVGAIQNFELNPSSEELNTEQQFSEVPRYNVEIMLLINQLHVAAGGNES</sequence>
<dbReference type="InterPro" id="IPR007813">
    <property type="entry name" value="PilN"/>
</dbReference>
<reference evidence="3" key="1">
    <citation type="submission" date="2011-04" db="EMBL/GenBank/DDBJ databases">
        <title>Genome sequence of Solibacillus silvestris StLB046.</title>
        <authorList>
            <person name="Morohoshi T."/>
            <person name="Someya N."/>
            <person name="Ikeda T."/>
        </authorList>
    </citation>
    <scope>NUCLEOTIDE SEQUENCE [LARGE SCALE GENOMIC DNA]</scope>
    <source>
        <strain evidence="3">StLB046</strain>
    </source>
</reference>